<organism evidence="1 2">
    <name type="scientific">Sphaerimonospora cavernae</name>
    <dbReference type="NCBI Taxonomy" id="1740611"/>
    <lineage>
        <taxon>Bacteria</taxon>
        <taxon>Bacillati</taxon>
        <taxon>Actinomycetota</taxon>
        <taxon>Actinomycetes</taxon>
        <taxon>Streptosporangiales</taxon>
        <taxon>Streptosporangiaceae</taxon>
        <taxon>Sphaerimonospora</taxon>
    </lineage>
</organism>
<gene>
    <name evidence="1" type="ORF">ACFHYQ_01270</name>
</gene>
<name>A0ABV6U196_9ACTN</name>
<evidence type="ECO:0000313" key="1">
    <source>
        <dbReference type="EMBL" id="MFC0860916.1"/>
    </source>
</evidence>
<accession>A0ABV6U196</accession>
<dbReference type="RefSeq" id="WP_394299172.1">
    <property type="nucleotide sequence ID" value="NZ_JBHMQT010000003.1"/>
</dbReference>
<dbReference type="Proteomes" id="UP001589870">
    <property type="component" value="Unassembled WGS sequence"/>
</dbReference>
<proteinExistence type="predicted"/>
<sequence length="360" mass="38793">MTARLDHTVRLSRPADFIAIVPYMLGFHPERSIVALAFEPDRDPGSGVRGLRVSVRFDLPEDSEDSPEMAQHVAELLTRNDIGRVLLIGYGPGWHVTPVMDAVRGTLTDSDIEVIDALRVEEGRYWSYLCPDPECCPPYGMAYDPTNNPAAAAAVFAGYVARPDRAALVATLTPAGGQDRQQVTAATRAACTQVRATLARGGGQGWYQEGLTQVDAALDTVKQGQDLPPDMVAWLGVLLTSIIVRDGALTFVGRYDDDTHIRLWTEVTCRVEPEFAAAPAALLAFVAMRTGDGPLARVAVERSLSADGDYRLARLVQLALNHGLPPEVTSGIDYAGMAEEIGAQAAQYPAGTRPVLPEGW</sequence>
<reference evidence="1 2" key="1">
    <citation type="submission" date="2024-09" db="EMBL/GenBank/DDBJ databases">
        <authorList>
            <person name="Sun Q."/>
            <person name="Mori K."/>
        </authorList>
    </citation>
    <scope>NUCLEOTIDE SEQUENCE [LARGE SCALE GENOMIC DNA]</scope>
    <source>
        <strain evidence="1 2">TBRC 1851</strain>
    </source>
</reference>
<dbReference type="Pfam" id="PF13830">
    <property type="entry name" value="DUF4192"/>
    <property type="match status" value="1"/>
</dbReference>
<comment type="caution">
    <text evidence="1">The sequence shown here is derived from an EMBL/GenBank/DDBJ whole genome shotgun (WGS) entry which is preliminary data.</text>
</comment>
<protein>
    <submittedName>
        <fullName evidence="1">DUF4192 domain-containing protein</fullName>
    </submittedName>
</protein>
<dbReference type="InterPro" id="IPR025447">
    <property type="entry name" value="DUF4192"/>
</dbReference>
<dbReference type="EMBL" id="JBHMQT010000003">
    <property type="protein sequence ID" value="MFC0860916.1"/>
    <property type="molecule type" value="Genomic_DNA"/>
</dbReference>
<evidence type="ECO:0000313" key="2">
    <source>
        <dbReference type="Proteomes" id="UP001589870"/>
    </source>
</evidence>
<keyword evidence="2" id="KW-1185">Reference proteome</keyword>